<keyword evidence="2" id="KW-1185">Reference proteome</keyword>
<evidence type="ECO:0000313" key="1">
    <source>
        <dbReference type="EMBL" id="KAE9527737.1"/>
    </source>
</evidence>
<gene>
    <name evidence="1" type="ORF">AGLY_012810</name>
</gene>
<protein>
    <submittedName>
        <fullName evidence="1">Uncharacterized protein</fullName>
    </submittedName>
</protein>
<sequence length="203" mass="24163">MHRKLDIEILFKTHFVFVDGCELFQNYLRFFFFIIDLSIRQEIKHAYYARVLADATGQQVGQLCGFLDYLPILTSYYKFILSVAYNVVYIMESIQYNTLQNLTPRVSNLLGDWCNMIIWHKGPGKINSGVRKLVIYKRFKKKYNKNNITTNKKMMKISIFNIFSIKNQLYGHYFNISSYKKCEENIHSKKTNNDQPTTKKYIR</sequence>
<proteinExistence type="predicted"/>
<comment type="caution">
    <text evidence="1">The sequence shown here is derived from an EMBL/GenBank/DDBJ whole genome shotgun (WGS) entry which is preliminary data.</text>
</comment>
<dbReference type="Proteomes" id="UP000475862">
    <property type="component" value="Unassembled WGS sequence"/>
</dbReference>
<accession>A0A6G0T929</accession>
<organism evidence="1 2">
    <name type="scientific">Aphis glycines</name>
    <name type="common">Soybean aphid</name>
    <dbReference type="NCBI Taxonomy" id="307491"/>
    <lineage>
        <taxon>Eukaryota</taxon>
        <taxon>Metazoa</taxon>
        <taxon>Ecdysozoa</taxon>
        <taxon>Arthropoda</taxon>
        <taxon>Hexapoda</taxon>
        <taxon>Insecta</taxon>
        <taxon>Pterygota</taxon>
        <taxon>Neoptera</taxon>
        <taxon>Paraneoptera</taxon>
        <taxon>Hemiptera</taxon>
        <taxon>Sternorrhyncha</taxon>
        <taxon>Aphidomorpha</taxon>
        <taxon>Aphidoidea</taxon>
        <taxon>Aphididae</taxon>
        <taxon>Aphidini</taxon>
        <taxon>Aphis</taxon>
        <taxon>Aphis</taxon>
    </lineage>
</organism>
<dbReference type="AlphaFoldDB" id="A0A6G0T929"/>
<name>A0A6G0T929_APHGL</name>
<dbReference type="EMBL" id="VYZN01000051">
    <property type="protein sequence ID" value="KAE9527737.1"/>
    <property type="molecule type" value="Genomic_DNA"/>
</dbReference>
<reference evidence="1 2" key="1">
    <citation type="submission" date="2019-08" db="EMBL/GenBank/DDBJ databases">
        <title>The genome of the soybean aphid Biotype 1, its phylome, world population structure and adaptation to the North American continent.</title>
        <authorList>
            <person name="Giordano R."/>
            <person name="Donthu R.K."/>
            <person name="Hernandez A.G."/>
            <person name="Wright C.L."/>
            <person name="Zimin A.V."/>
        </authorList>
    </citation>
    <scope>NUCLEOTIDE SEQUENCE [LARGE SCALE GENOMIC DNA]</scope>
    <source>
        <tissue evidence="1">Whole aphids</tissue>
    </source>
</reference>
<evidence type="ECO:0000313" key="2">
    <source>
        <dbReference type="Proteomes" id="UP000475862"/>
    </source>
</evidence>